<evidence type="ECO:0000313" key="3">
    <source>
        <dbReference type="Proteomes" id="UP001151760"/>
    </source>
</evidence>
<feature type="compositionally biased region" description="Polar residues" evidence="1">
    <location>
        <begin position="133"/>
        <end position="146"/>
    </location>
</feature>
<evidence type="ECO:0000313" key="2">
    <source>
        <dbReference type="EMBL" id="GJT60924.1"/>
    </source>
</evidence>
<comment type="caution">
    <text evidence="2">The sequence shown here is derived from an EMBL/GenBank/DDBJ whole genome shotgun (WGS) entry which is preliminary data.</text>
</comment>
<proteinExistence type="predicted"/>
<sequence length="498" mass="55504">MGQITQCLGGKIGSLDQISNKDATILYCLSNGIKVFSVHNWALKPNQTEGPPLTDHMKDIYNLDVPVDSKAPKPSSQTKEVPQVVGEMHKDAQQVAGGPTSLGATSKEGAHPQLSSGHDASADSTAEVDPGNSVPNDSIPSQQGTNEESRADEISKKIKMEDLSDLLKYTRSSFFTPDSPQDEPNIVLDESEEEVEVDKDKDTHATSHDKDELEQQKAKAKAEVALLKSRPSYRDINQLTDLLVTSLKPKLSKLLALHNFTNCLPNALKELPSKFTKLSGEIKEFKKHVQDMEIELPKDSKEILTKLETFTSTITSISSQEKLKTFDFLPSLLNKVIDTLNRFATMVEHASEATTKDAPSAGQTTASPVEGEKNINPTTTNAEPNLKDELVNLLGIDVVTHYYNKKLLYDKYYEKMLKRRKTSKITNCDVLTQKGPISLKVHREDRIIKVISNVKVSYLHLAKWREVVQACLDRKEKGCKTIYGLIKIRMEYLDQTKK</sequence>
<dbReference type="EMBL" id="BQNB010017243">
    <property type="protein sequence ID" value="GJT60924.1"/>
    <property type="molecule type" value="Genomic_DNA"/>
</dbReference>
<feature type="region of interest" description="Disordered" evidence="1">
    <location>
        <begin position="91"/>
        <end position="157"/>
    </location>
</feature>
<keyword evidence="3" id="KW-1185">Reference proteome</keyword>
<feature type="region of interest" description="Disordered" evidence="1">
    <location>
        <begin position="191"/>
        <end position="215"/>
    </location>
</feature>
<reference evidence="2" key="2">
    <citation type="submission" date="2022-01" db="EMBL/GenBank/DDBJ databases">
        <authorList>
            <person name="Yamashiro T."/>
            <person name="Shiraishi A."/>
            <person name="Satake H."/>
            <person name="Nakayama K."/>
        </authorList>
    </citation>
    <scope>NUCLEOTIDE SEQUENCE</scope>
</reference>
<feature type="compositionally biased region" description="Polar residues" evidence="1">
    <location>
        <begin position="113"/>
        <end position="124"/>
    </location>
</feature>
<feature type="compositionally biased region" description="Basic and acidic residues" evidence="1">
    <location>
        <begin position="198"/>
        <end position="215"/>
    </location>
</feature>
<accession>A0ABQ5FCY2</accession>
<evidence type="ECO:0000256" key="1">
    <source>
        <dbReference type="SAM" id="MobiDB-lite"/>
    </source>
</evidence>
<feature type="compositionally biased region" description="Basic and acidic residues" evidence="1">
    <location>
        <begin position="147"/>
        <end position="157"/>
    </location>
</feature>
<organism evidence="2 3">
    <name type="scientific">Tanacetum coccineum</name>
    <dbReference type="NCBI Taxonomy" id="301880"/>
    <lineage>
        <taxon>Eukaryota</taxon>
        <taxon>Viridiplantae</taxon>
        <taxon>Streptophyta</taxon>
        <taxon>Embryophyta</taxon>
        <taxon>Tracheophyta</taxon>
        <taxon>Spermatophyta</taxon>
        <taxon>Magnoliopsida</taxon>
        <taxon>eudicotyledons</taxon>
        <taxon>Gunneridae</taxon>
        <taxon>Pentapetalae</taxon>
        <taxon>asterids</taxon>
        <taxon>campanulids</taxon>
        <taxon>Asterales</taxon>
        <taxon>Asteraceae</taxon>
        <taxon>Asteroideae</taxon>
        <taxon>Anthemideae</taxon>
        <taxon>Anthemidinae</taxon>
        <taxon>Tanacetum</taxon>
    </lineage>
</organism>
<protein>
    <submittedName>
        <fullName evidence="2">Uncharacterized protein</fullName>
    </submittedName>
</protein>
<dbReference type="Proteomes" id="UP001151760">
    <property type="component" value="Unassembled WGS sequence"/>
</dbReference>
<feature type="region of interest" description="Disordered" evidence="1">
    <location>
        <begin position="351"/>
        <end position="382"/>
    </location>
</feature>
<gene>
    <name evidence="2" type="ORF">Tco_1004457</name>
</gene>
<name>A0ABQ5FCY2_9ASTR</name>
<reference evidence="2" key="1">
    <citation type="journal article" date="2022" name="Int. J. Mol. Sci.">
        <title>Draft Genome of Tanacetum Coccineum: Genomic Comparison of Closely Related Tanacetum-Family Plants.</title>
        <authorList>
            <person name="Yamashiro T."/>
            <person name="Shiraishi A."/>
            <person name="Nakayama K."/>
            <person name="Satake H."/>
        </authorList>
    </citation>
    <scope>NUCLEOTIDE SEQUENCE</scope>
</reference>